<evidence type="ECO:0000313" key="2">
    <source>
        <dbReference type="Proteomes" id="UP000054564"/>
    </source>
</evidence>
<sequence length="150" mass="17062">MPNYDSLISTISKFVSFFGWDVNVSFRSKHSESIKTRNLVEHYLKVRFISTGLFWDPIQDMVSPYEGETPKASWQPTVIEYSAAHISNGPVETLYDSILIMVIGKRAFGHDSFRGEKIGENLISEFSAIVAPENSNFRSSLILQYVDCRD</sequence>
<evidence type="ECO:0000313" key="1">
    <source>
        <dbReference type="EMBL" id="KNE87218.1"/>
    </source>
</evidence>
<organism evidence="1 2">
    <name type="scientific">Puccinia striiformis f. sp. tritici PST-78</name>
    <dbReference type="NCBI Taxonomy" id="1165861"/>
    <lineage>
        <taxon>Eukaryota</taxon>
        <taxon>Fungi</taxon>
        <taxon>Dikarya</taxon>
        <taxon>Basidiomycota</taxon>
        <taxon>Pucciniomycotina</taxon>
        <taxon>Pucciniomycetes</taxon>
        <taxon>Pucciniales</taxon>
        <taxon>Pucciniaceae</taxon>
        <taxon>Puccinia</taxon>
    </lineage>
</organism>
<reference evidence="2" key="1">
    <citation type="submission" date="2014-03" db="EMBL/GenBank/DDBJ databases">
        <title>The Genome Sequence of Puccinia striiformis f. sp. tritici PST-78.</title>
        <authorList>
            <consortium name="The Broad Institute Genome Sequencing Platform"/>
            <person name="Cuomo C."/>
            <person name="Hulbert S."/>
            <person name="Chen X."/>
            <person name="Walker B."/>
            <person name="Young S.K."/>
            <person name="Zeng Q."/>
            <person name="Gargeya S."/>
            <person name="Fitzgerald M."/>
            <person name="Haas B."/>
            <person name="Abouelleil A."/>
            <person name="Alvarado L."/>
            <person name="Arachchi H.M."/>
            <person name="Berlin A.M."/>
            <person name="Chapman S.B."/>
            <person name="Goldberg J."/>
            <person name="Griggs A."/>
            <person name="Gujja S."/>
            <person name="Hansen M."/>
            <person name="Howarth C."/>
            <person name="Imamovic A."/>
            <person name="Larimer J."/>
            <person name="McCowan C."/>
            <person name="Montmayeur A."/>
            <person name="Murphy C."/>
            <person name="Neiman D."/>
            <person name="Pearson M."/>
            <person name="Priest M."/>
            <person name="Roberts A."/>
            <person name="Saif S."/>
            <person name="Shea T."/>
            <person name="Sisk P."/>
            <person name="Sykes S."/>
            <person name="Wortman J."/>
            <person name="Nusbaum C."/>
            <person name="Birren B."/>
        </authorList>
    </citation>
    <scope>NUCLEOTIDE SEQUENCE [LARGE SCALE GENOMIC DNA]</scope>
    <source>
        <strain evidence="2">race PST-78</strain>
    </source>
</reference>
<dbReference type="Proteomes" id="UP000054564">
    <property type="component" value="Unassembled WGS sequence"/>
</dbReference>
<accession>A0A0L0UJK6</accession>
<gene>
    <name evidence="1" type="ORF">PSTG_19401</name>
</gene>
<name>A0A0L0UJK6_9BASI</name>
<dbReference type="AlphaFoldDB" id="A0A0L0UJK6"/>
<keyword evidence="2" id="KW-1185">Reference proteome</keyword>
<dbReference type="EMBL" id="AJIL01006248">
    <property type="protein sequence ID" value="KNE87218.1"/>
    <property type="molecule type" value="Genomic_DNA"/>
</dbReference>
<proteinExistence type="predicted"/>
<protein>
    <submittedName>
        <fullName evidence="1">Uncharacterized protein</fullName>
    </submittedName>
</protein>
<comment type="caution">
    <text evidence="1">The sequence shown here is derived from an EMBL/GenBank/DDBJ whole genome shotgun (WGS) entry which is preliminary data.</text>
</comment>